<comment type="function">
    <text evidence="1 4">Component of the cleavage factor IA (CFIA) complex, which is involved in the endonucleolytic cleavage during polyadenylation-dependent pre-mRNA 3'-end formation.</text>
</comment>
<comment type="subcellular location">
    <subcellularLocation>
        <location evidence="4">Nucleus</location>
    </subcellularLocation>
    <subcellularLocation>
        <location evidence="4">Cytoplasm</location>
    </subcellularLocation>
    <text evidence="4">Nucleus and/or cytoplasm.</text>
</comment>
<accession>A0AAV9JUF7</accession>
<evidence type="ECO:0000256" key="2">
    <source>
        <dbReference type="ARBA" id="ARBA00022737"/>
    </source>
</evidence>
<dbReference type="AlphaFoldDB" id="A0AAV9JUF7"/>
<dbReference type="Gene3D" id="1.25.40.1040">
    <property type="match status" value="2"/>
</dbReference>
<dbReference type="PANTHER" id="PTHR19980">
    <property type="entry name" value="RNA CLEAVAGE STIMULATION FACTOR"/>
    <property type="match status" value="1"/>
</dbReference>
<feature type="region of interest" description="Disordered" evidence="5">
    <location>
        <begin position="1"/>
        <end position="141"/>
    </location>
</feature>
<name>A0AAV9JUF7_9PEZI</name>
<dbReference type="GO" id="GO:0180010">
    <property type="term" value="P:co-transcriptional mRNA 3'-end processing, cleavage and polyadenylation pathway"/>
    <property type="evidence" value="ECO:0007669"/>
    <property type="project" value="UniProtKB-UniRule"/>
</dbReference>
<dbReference type="GO" id="GO:0005634">
    <property type="term" value="C:nucleus"/>
    <property type="evidence" value="ECO:0007669"/>
    <property type="project" value="UniProtKB-SubCell"/>
</dbReference>
<evidence type="ECO:0000313" key="7">
    <source>
        <dbReference type="EMBL" id="KAK4549190.1"/>
    </source>
</evidence>
<protein>
    <recommendedName>
        <fullName evidence="4">mRNA 3'-end-processing protein RNA14</fullName>
    </recommendedName>
</protein>
<feature type="region of interest" description="Disordered" evidence="5">
    <location>
        <begin position="897"/>
        <end position="950"/>
    </location>
</feature>
<dbReference type="GO" id="GO:0003729">
    <property type="term" value="F:mRNA binding"/>
    <property type="evidence" value="ECO:0007669"/>
    <property type="project" value="TreeGrafter"/>
</dbReference>
<keyword evidence="4" id="KW-0507">mRNA processing</keyword>
<dbReference type="PANTHER" id="PTHR19980:SF0">
    <property type="entry name" value="CLEAVAGE STIMULATION FACTOR SUBUNIT 3"/>
    <property type="match status" value="1"/>
</dbReference>
<reference evidence="7 8" key="1">
    <citation type="submission" date="2021-11" db="EMBL/GenBank/DDBJ databases">
        <title>Black yeast isolated from Biological Soil Crust.</title>
        <authorList>
            <person name="Kurbessoian T."/>
        </authorList>
    </citation>
    <scope>NUCLEOTIDE SEQUENCE [LARGE SCALE GENOMIC DNA]</scope>
    <source>
        <strain evidence="7 8">CCFEE 5522</strain>
    </source>
</reference>
<evidence type="ECO:0000313" key="8">
    <source>
        <dbReference type="Proteomes" id="UP001324427"/>
    </source>
</evidence>
<evidence type="ECO:0000256" key="3">
    <source>
        <dbReference type="ARBA" id="ARBA00023242"/>
    </source>
</evidence>
<comment type="caution">
    <text evidence="7">The sequence shown here is derived from an EMBL/GenBank/DDBJ whole genome shotgun (WGS) entry which is preliminary data.</text>
</comment>
<sequence length="1220" mass="134070">MAAYDPSGLPNMDAEASNSNDEYPHDQQDDGDEDDDYDPSSFNFGDNAAEPIAQQDPDTTMPDQPEQSATEQAAKPRTVGGFIVEESDEEDEEDAAPVPPQLNGAEGALSGLGTTAVSEVAQDVSLASEPTQDSAAAQQSAQASLNGSAAAITTLPGVPDALVAPSAVSAPDASLTAQHDQGKPGDISANTNGTISISATPRLSVNGTTAPPYSTVPPTPTSARLPHDKVGRLEDRIKDDPKADTQAWLELIAHYREKDQIDNVRRVYDRMLEVFPTAPPLYVSYLHLELEVFDRHRIDTLFGLSLPQVPNVDLWKMYLDYLRRVFPLIPDPQGQNRTLITNGFEAVLDAVGIDPDAGNLWREYVDFAKSGPGLVGGPGWQDQQKGDMVRKAYQRAVKVPSGELIRLWKEYDSFEMTINKAQGRKFLQELGPHYMSARSEWSNLERVTDGLDRRSLPILPPVHGYEGEDQFGSQVQKWRKWIEWEKSDPLALRGDEMPLYRKRILYAYKQATIQLRFYPDIWFEAAQWCFEELVEDMVAQGEDFLDNGLKANPESVLLAFKKADRLEESFDLGSTDDETVVANGEKLDVPFEECHKVLYGLREKMVEREKKAVQKIKDEFAALPPEDEPEEPQMNDDDDEENSPAVEKPLTRQQQMEAQIKSLTSASRAHLDVLKRTISYVWVAKMRAFRRVQGQGLPGKAKKGFRGVFGEARPRGQLSSEVYIASALMEWHCYKDQSALKIFERGLKLFPQDQDFALAYVKFLVECRGDLVNARVVFETTLTKILGSGAAANQNATAVVSKEAEEEERKRKEKVRPLLGFMHEFESSYGDMAQIKKLEKRMKELFPREPEIVRFGLRNSMPTFDGLQAELVISPTQARPKTAYPAMGMRGVVPSLEAPGGRRSSGEGGLRLGPNGPYVASPKRPLDDSDMDMDTPQRKFMRGDSPLKGAAGRRITGNGMGHMATGSTASGSGLGAGGVGGAAGFMTKNYIPGNGPQNGVGGMQAPPPLPAGPIPLPREVTYLLSILPHAGAYNAINFLPNRVVEFLRGLDLEAGRANAMATPSGTAGGGGYVEPANVQDATIEERIKKHLDDLTRNGILRGSMGVQQRTQQPTQQPIQQLIFHQPAQPPAQQTAQQTIPQMARQPVRVDKRLQEIVAEHASLNSESHYIGASHRNRNSLGARMDAAHYASGLHKARTGKALNVTEEAVLSGEIYAEVSP</sequence>
<feature type="compositionally biased region" description="Polar residues" evidence="5">
    <location>
        <begin position="56"/>
        <end position="71"/>
    </location>
</feature>
<dbReference type="InterPro" id="IPR045243">
    <property type="entry name" value="Rna14-like"/>
</dbReference>
<evidence type="ECO:0000256" key="5">
    <source>
        <dbReference type="SAM" id="MobiDB-lite"/>
    </source>
</evidence>
<keyword evidence="4" id="KW-0963">Cytoplasm</keyword>
<dbReference type="InterPro" id="IPR008847">
    <property type="entry name" value="Suf"/>
</dbReference>
<dbReference type="SMART" id="SM00386">
    <property type="entry name" value="HAT"/>
    <property type="match status" value="5"/>
</dbReference>
<keyword evidence="2" id="KW-0677">Repeat</keyword>
<keyword evidence="3 4" id="KW-0539">Nucleus</keyword>
<keyword evidence="8" id="KW-1185">Reference proteome</keyword>
<dbReference type="GO" id="GO:0005737">
    <property type="term" value="C:cytoplasm"/>
    <property type="evidence" value="ECO:0007669"/>
    <property type="project" value="UniProtKB-SubCell"/>
</dbReference>
<feature type="region of interest" description="Disordered" evidence="5">
    <location>
        <begin position="620"/>
        <end position="656"/>
    </location>
</feature>
<evidence type="ECO:0000256" key="4">
    <source>
        <dbReference type="RuleBase" id="RU369035"/>
    </source>
</evidence>
<evidence type="ECO:0000259" key="6">
    <source>
        <dbReference type="Pfam" id="PF05843"/>
    </source>
</evidence>
<feature type="compositionally biased region" description="Acidic residues" evidence="5">
    <location>
        <begin position="625"/>
        <end position="642"/>
    </location>
</feature>
<feature type="compositionally biased region" description="Acidic residues" evidence="5">
    <location>
        <begin position="85"/>
        <end position="95"/>
    </location>
</feature>
<dbReference type="InterPro" id="IPR003107">
    <property type="entry name" value="HAT"/>
</dbReference>
<proteinExistence type="predicted"/>
<feature type="compositionally biased region" description="Polar residues" evidence="5">
    <location>
        <begin position="188"/>
        <end position="207"/>
    </location>
</feature>
<feature type="region of interest" description="Disordered" evidence="5">
    <location>
        <begin position="173"/>
        <end position="227"/>
    </location>
</feature>
<gene>
    <name evidence="7" type="ORF">LTR36_007648</name>
</gene>
<dbReference type="EMBL" id="JAVFHQ010000005">
    <property type="protein sequence ID" value="KAK4549190.1"/>
    <property type="molecule type" value="Genomic_DNA"/>
</dbReference>
<dbReference type="SUPFAM" id="SSF48452">
    <property type="entry name" value="TPR-like"/>
    <property type="match status" value="2"/>
</dbReference>
<feature type="compositionally biased region" description="Acidic residues" evidence="5">
    <location>
        <begin position="29"/>
        <end position="38"/>
    </location>
</feature>
<dbReference type="Proteomes" id="UP001324427">
    <property type="component" value="Unassembled WGS sequence"/>
</dbReference>
<feature type="domain" description="Suppressor of forked" evidence="6">
    <location>
        <begin position="228"/>
        <end position="862"/>
    </location>
</feature>
<dbReference type="Pfam" id="PF05843">
    <property type="entry name" value="Suf"/>
    <property type="match status" value="1"/>
</dbReference>
<organism evidence="7 8">
    <name type="scientific">Oleoguttula mirabilis</name>
    <dbReference type="NCBI Taxonomy" id="1507867"/>
    <lineage>
        <taxon>Eukaryota</taxon>
        <taxon>Fungi</taxon>
        <taxon>Dikarya</taxon>
        <taxon>Ascomycota</taxon>
        <taxon>Pezizomycotina</taxon>
        <taxon>Dothideomycetes</taxon>
        <taxon>Dothideomycetidae</taxon>
        <taxon>Mycosphaerellales</taxon>
        <taxon>Teratosphaeriaceae</taxon>
        <taxon>Oleoguttula</taxon>
    </lineage>
</organism>
<feature type="compositionally biased region" description="Low complexity" evidence="5">
    <location>
        <begin position="132"/>
        <end position="141"/>
    </location>
</feature>
<evidence type="ECO:0000256" key="1">
    <source>
        <dbReference type="ARBA" id="ARBA00002863"/>
    </source>
</evidence>
<dbReference type="InterPro" id="IPR011990">
    <property type="entry name" value="TPR-like_helical_dom_sf"/>
</dbReference>